<gene>
    <name evidence="1" type="ORF">F5544_20255</name>
</gene>
<dbReference type="KEGG" id="nah:F5544_20255"/>
<dbReference type="PROSITE" id="PS51257">
    <property type="entry name" value="PROKAR_LIPOPROTEIN"/>
    <property type="match status" value="1"/>
</dbReference>
<dbReference type="AlphaFoldDB" id="A0A6G9YFU6"/>
<dbReference type="Pfam" id="PF16868">
    <property type="entry name" value="NMT1_3"/>
    <property type="match status" value="1"/>
</dbReference>
<reference evidence="1 2" key="1">
    <citation type="journal article" date="2019" name="ACS Chem. Biol.">
        <title>Identification and Mobilization of a Cryptic Antibiotic Biosynthesis Gene Locus from a Human-Pathogenic Nocardia Isolate.</title>
        <authorList>
            <person name="Herisse M."/>
            <person name="Ishida K."/>
            <person name="Porter J.L."/>
            <person name="Howden B."/>
            <person name="Hertweck C."/>
            <person name="Stinear T.P."/>
            <person name="Pidot S.J."/>
        </authorList>
    </citation>
    <scope>NUCLEOTIDE SEQUENCE [LARGE SCALE GENOMIC DNA]</scope>
    <source>
        <strain evidence="1 2">AUSMDU00012717</strain>
    </source>
</reference>
<sequence length="323" mass="33750">MRRVATGFAVAVVSAGLVTGCGDKAGGADDCTVRQPAQLGIASGNTSGVFYTLGKALAEQLASATDGKVRATVAETVGSPQNIQQLVAGAYQVAFSQSDTAADAALGREEFAGKREPVRALSRLYLSYMHVIVRADAHIDTMSDLKGKRVSTGSVNSGIEMVAQRMLRAAGLNPDSDINAQHLDLGKTVEAMKDGGVDAMFFVGGLPTPGVTDLFDSLHDKVRLIDVTDVLPALRTVSTVYEGGAIPANVYGQAADVRAVVVPNVLLVREDMDTGLACAITKTLFDRKNQLEQVNSSAKGILRGTAPDTDPVVLHRGAKRALG</sequence>
<keyword evidence="2" id="KW-1185">Reference proteome</keyword>
<organism evidence="1 2">
    <name type="scientific">Nocardia arthritidis</name>
    <dbReference type="NCBI Taxonomy" id="228602"/>
    <lineage>
        <taxon>Bacteria</taxon>
        <taxon>Bacillati</taxon>
        <taxon>Actinomycetota</taxon>
        <taxon>Actinomycetes</taxon>
        <taxon>Mycobacteriales</taxon>
        <taxon>Nocardiaceae</taxon>
        <taxon>Nocardia</taxon>
    </lineage>
</organism>
<dbReference type="SUPFAM" id="SSF53850">
    <property type="entry name" value="Periplasmic binding protein-like II"/>
    <property type="match status" value="1"/>
</dbReference>
<accession>A0A6G9YFU6</accession>
<dbReference type="RefSeq" id="WP_167474671.1">
    <property type="nucleotide sequence ID" value="NZ_CP046172.1"/>
</dbReference>
<dbReference type="Gene3D" id="3.40.190.10">
    <property type="entry name" value="Periplasmic binding protein-like II"/>
    <property type="match status" value="2"/>
</dbReference>
<dbReference type="PANTHER" id="PTHR42941:SF1">
    <property type="entry name" value="SLL1037 PROTEIN"/>
    <property type="match status" value="1"/>
</dbReference>
<dbReference type="InterPro" id="IPR011852">
    <property type="entry name" value="TRAP_TAXI"/>
</dbReference>
<dbReference type="NCBIfam" id="TIGR02122">
    <property type="entry name" value="TRAP_TAXI"/>
    <property type="match status" value="1"/>
</dbReference>
<name>A0A6G9YFU6_9NOCA</name>
<proteinExistence type="predicted"/>
<protein>
    <submittedName>
        <fullName evidence="1">TAXI family TRAP transporter solute-binding subunit</fullName>
    </submittedName>
</protein>
<evidence type="ECO:0000313" key="2">
    <source>
        <dbReference type="Proteomes" id="UP000503540"/>
    </source>
</evidence>
<dbReference type="Proteomes" id="UP000503540">
    <property type="component" value="Chromosome"/>
</dbReference>
<evidence type="ECO:0000313" key="1">
    <source>
        <dbReference type="EMBL" id="QIS11916.1"/>
    </source>
</evidence>
<dbReference type="EMBL" id="CP046172">
    <property type="protein sequence ID" value="QIS11916.1"/>
    <property type="molecule type" value="Genomic_DNA"/>
</dbReference>
<dbReference type="PANTHER" id="PTHR42941">
    <property type="entry name" value="SLL1037 PROTEIN"/>
    <property type="match status" value="1"/>
</dbReference>